<dbReference type="EMBL" id="LR798286">
    <property type="protein sequence ID" value="CAB5220883.1"/>
    <property type="molecule type" value="Genomic_DNA"/>
</dbReference>
<protein>
    <submittedName>
        <fullName evidence="1">Uncharacterized protein</fullName>
    </submittedName>
</protein>
<gene>
    <name evidence="1" type="ORF">UFOVP241_45</name>
</gene>
<accession>A0A6J7X0W2</accession>
<name>A0A6J7X0W2_9CAUD</name>
<sequence length="62" mass="7033">MTEAHDLRPPERDETPLSREEVLRGLRDGSIPNGPLAKSYGFTAVVVVERRVVEYFNFSEQA</sequence>
<reference evidence="1" key="1">
    <citation type="submission" date="2020-05" db="EMBL/GenBank/DDBJ databases">
        <authorList>
            <person name="Chiriac C."/>
            <person name="Salcher M."/>
            <person name="Ghai R."/>
            <person name="Kavagutti S V."/>
        </authorList>
    </citation>
    <scope>NUCLEOTIDE SEQUENCE</scope>
</reference>
<evidence type="ECO:0000313" key="1">
    <source>
        <dbReference type="EMBL" id="CAB5220883.1"/>
    </source>
</evidence>
<organism evidence="1">
    <name type="scientific">uncultured Caudovirales phage</name>
    <dbReference type="NCBI Taxonomy" id="2100421"/>
    <lineage>
        <taxon>Viruses</taxon>
        <taxon>Duplodnaviria</taxon>
        <taxon>Heunggongvirae</taxon>
        <taxon>Uroviricota</taxon>
        <taxon>Caudoviricetes</taxon>
        <taxon>Peduoviridae</taxon>
        <taxon>Maltschvirus</taxon>
        <taxon>Maltschvirus maltsch</taxon>
    </lineage>
</organism>
<proteinExistence type="predicted"/>